<evidence type="ECO:0000313" key="5">
    <source>
        <dbReference type="Proteomes" id="UP000499080"/>
    </source>
</evidence>
<evidence type="ECO:0000313" key="3">
    <source>
        <dbReference type="EMBL" id="GBO38782.1"/>
    </source>
</evidence>
<gene>
    <name evidence="2" type="ORF">AVEN_227644_1</name>
    <name evidence="3" type="ORF">AVEN_34055_1</name>
    <name evidence="4" type="ORF">AVEN_83858_1</name>
</gene>
<keyword evidence="5" id="KW-1185">Reference proteome</keyword>
<dbReference type="Proteomes" id="UP000499080">
    <property type="component" value="Unassembled WGS sequence"/>
</dbReference>
<reference evidence="4 5" key="1">
    <citation type="journal article" date="2019" name="Sci. Rep.">
        <title>Orb-weaving spider Araneus ventricosus genome elucidates the spidroin gene catalogue.</title>
        <authorList>
            <person name="Kono N."/>
            <person name="Nakamura H."/>
            <person name="Ohtoshi R."/>
            <person name="Moran D.A.P."/>
            <person name="Shinohara A."/>
            <person name="Yoshida Y."/>
            <person name="Fujiwara M."/>
            <person name="Mori M."/>
            <person name="Tomita M."/>
            <person name="Arakawa K."/>
        </authorList>
    </citation>
    <scope>NUCLEOTIDE SEQUENCE [LARGE SCALE GENOMIC DNA]</scope>
</reference>
<feature type="region of interest" description="Disordered" evidence="1">
    <location>
        <begin position="18"/>
        <end position="74"/>
    </location>
</feature>
<protein>
    <submittedName>
        <fullName evidence="4">Uncharacterized protein</fullName>
    </submittedName>
</protein>
<feature type="compositionally biased region" description="Basic and acidic residues" evidence="1">
    <location>
        <begin position="39"/>
        <end position="48"/>
    </location>
</feature>
<sequence>DILQTMGRKRLMEARLAANIGRTGNPNETNIPTSTQGSTDKDKSESAKPRSTVSKLKEDVRSLKNLLRTRSTTT</sequence>
<accession>A0A4Y2WRC9</accession>
<evidence type="ECO:0000313" key="4">
    <source>
        <dbReference type="EMBL" id="GBO39268.1"/>
    </source>
</evidence>
<proteinExistence type="predicted"/>
<evidence type="ECO:0000313" key="2">
    <source>
        <dbReference type="EMBL" id="GBO38780.1"/>
    </source>
</evidence>
<comment type="caution">
    <text evidence="4">The sequence shown here is derived from an EMBL/GenBank/DDBJ whole genome shotgun (WGS) entry which is preliminary data.</text>
</comment>
<dbReference type="EMBL" id="BGPR01063602">
    <property type="protein sequence ID" value="GBO38782.1"/>
    <property type="molecule type" value="Genomic_DNA"/>
</dbReference>
<dbReference type="AlphaFoldDB" id="A0A4Y2WRC9"/>
<dbReference type="EMBL" id="BGPR01063598">
    <property type="protein sequence ID" value="GBO38780.1"/>
    <property type="molecule type" value="Genomic_DNA"/>
</dbReference>
<dbReference type="EMBL" id="BGPR01064244">
    <property type="protein sequence ID" value="GBO39268.1"/>
    <property type="molecule type" value="Genomic_DNA"/>
</dbReference>
<name>A0A4Y2WRC9_ARAVE</name>
<feature type="compositionally biased region" description="Polar residues" evidence="1">
    <location>
        <begin position="22"/>
        <end position="38"/>
    </location>
</feature>
<organism evidence="4 5">
    <name type="scientific">Araneus ventricosus</name>
    <name type="common">Orbweaver spider</name>
    <name type="synonym">Epeira ventricosa</name>
    <dbReference type="NCBI Taxonomy" id="182803"/>
    <lineage>
        <taxon>Eukaryota</taxon>
        <taxon>Metazoa</taxon>
        <taxon>Ecdysozoa</taxon>
        <taxon>Arthropoda</taxon>
        <taxon>Chelicerata</taxon>
        <taxon>Arachnida</taxon>
        <taxon>Araneae</taxon>
        <taxon>Araneomorphae</taxon>
        <taxon>Entelegynae</taxon>
        <taxon>Araneoidea</taxon>
        <taxon>Araneidae</taxon>
        <taxon>Araneus</taxon>
    </lineage>
</organism>
<evidence type="ECO:0000256" key="1">
    <source>
        <dbReference type="SAM" id="MobiDB-lite"/>
    </source>
</evidence>
<feature type="non-terminal residue" evidence="4">
    <location>
        <position position="1"/>
    </location>
</feature>